<evidence type="ECO:0000313" key="9">
    <source>
        <dbReference type="EMBL" id="NYE69968.1"/>
    </source>
</evidence>
<dbReference type="AlphaFoldDB" id="A0A7Y9I4J4"/>
<evidence type="ECO:0000256" key="5">
    <source>
        <dbReference type="ARBA" id="ARBA00023136"/>
    </source>
</evidence>
<reference evidence="9 10" key="1">
    <citation type="submission" date="2020-07" db="EMBL/GenBank/DDBJ databases">
        <title>Sequencing the genomes of 1000 actinobacteria strains.</title>
        <authorList>
            <person name="Klenk H.-P."/>
        </authorList>
    </citation>
    <scope>NUCLEOTIDE SEQUENCE [LARGE SCALE GENOMIC DNA]</scope>
    <source>
        <strain evidence="9 10">DSM 22083</strain>
    </source>
</reference>
<feature type="region of interest" description="Disordered" evidence="6">
    <location>
        <begin position="315"/>
        <end position="337"/>
    </location>
</feature>
<evidence type="ECO:0000313" key="10">
    <source>
        <dbReference type="Proteomes" id="UP000569914"/>
    </source>
</evidence>
<dbReference type="PANTHER" id="PTHR32322:SF2">
    <property type="entry name" value="EAMA DOMAIN-CONTAINING PROTEIN"/>
    <property type="match status" value="1"/>
</dbReference>
<dbReference type="InterPro" id="IPR000620">
    <property type="entry name" value="EamA_dom"/>
</dbReference>
<feature type="transmembrane region" description="Helical" evidence="7">
    <location>
        <begin position="237"/>
        <end position="254"/>
    </location>
</feature>
<organism evidence="9 10">
    <name type="scientific">Microlunatus parietis</name>
    <dbReference type="NCBI Taxonomy" id="682979"/>
    <lineage>
        <taxon>Bacteria</taxon>
        <taxon>Bacillati</taxon>
        <taxon>Actinomycetota</taxon>
        <taxon>Actinomycetes</taxon>
        <taxon>Propionibacteriales</taxon>
        <taxon>Propionibacteriaceae</taxon>
        <taxon>Microlunatus</taxon>
    </lineage>
</organism>
<dbReference type="Proteomes" id="UP000569914">
    <property type="component" value="Unassembled WGS sequence"/>
</dbReference>
<feature type="transmembrane region" description="Helical" evidence="7">
    <location>
        <begin position="144"/>
        <end position="162"/>
    </location>
</feature>
<dbReference type="SUPFAM" id="SSF103481">
    <property type="entry name" value="Multidrug resistance efflux transporter EmrE"/>
    <property type="match status" value="1"/>
</dbReference>
<feature type="transmembrane region" description="Helical" evidence="7">
    <location>
        <begin position="88"/>
        <end position="111"/>
    </location>
</feature>
<dbReference type="RefSeq" id="WP_179749096.1">
    <property type="nucleotide sequence ID" value="NZ_JACCBU010000001.1"/>
</dbReference>
<feature type="transmembrane region" description="Helical" evidence="7">
    <location>
        <begin position="21"/>
        <end position="40"/>
    </location>
</feature>
<accession>A0A7Y9I4J4</accession>
<dbReference type="GO" id="GO:0016020">
    <property type="term" value="C:membrane"/>
    <property type="evidence" value="ECO:0007669"/>
    <property type="project" value="UniProtKB-SubCell"/>
</dbReference>
<dbReference type="PANTHER" id="PTHR32322">
    <property type="entry name" value="INNER MEMBRANE TRANSPORTER"/>
    <property type="match status" value="1"/>
</dbReference>
<feature type="transmembrane region" description="Helical" evidence="7">
    <location>
        <begin position="168"/>
        <end position="188"/>
    </location>
</feature>
<comment type="caution">
    <text evidence="9">The sequence shown here is derived from an EMBL/GenBank/DDBJ whole genome shotgun (WGS) entry which is preliminary data.</text>
</comment>
<dbReference type="Pfam" id="PF00892">
    <property type="entry name" value="EamA"/>
    <property type="match status" value="1"/>
</dbReference>
<comment type="similarity">
    <text evidence="2">Belongs to the EamA transporter family.</text>
</comment>
<keyword evidence="10" id="KW-1185">Reference proteome</keyword>
<keyword evidence="3 7" id="KW-0812">Transmembrane</keyword>
<sequence length="337" mass="34406">MSETTTLQSPVAPGLGHKATGALAAGLSLFLIGTSAPVAATIHEVPLLTGQAARYLVAGLLLVAIMIIRRSLQRSRRPTPIRLRRSDLLDIVLLGTVGIAGFNVFLVSASYRVDPALVGTVLAATPVLLAVISPLLVRCRPSGRVVVGAVVVTAGTVYITGVGAADPLGILLCAGALACELAFTLVAVRLIERFGTFATTTLAAVSGGAVLIMAALIFDGPGAATTIMVTPGDAVRILYLALAVAIGANLAWYLALPRLGPARSGLFYALSPVGAIAASAVLGIGLPAPVVLVGLGVVALGVIIGIWPQRIEPNDGVRRTPQRGTTHAREPVSINRP</sequence>
<name>A0A7Y9I4J4_9ACTN</name>
<evidence type="ECO:0000256" key="3">
    <source>
        <dbReference type="ARBA" id="ARBA00022692"/>
    </source>
</evidence>
<feature type="domain" description="EamA" evidence="8">
    <location>
        <begin position="20"/>
        <end position="160"/>
    </location>
</feature>
<evidence type="ECO:0000259" key="8">
    <source>
        <dbReference type="Pfam" id="PF00892"/>
    </source>
</evidence>
<evidence type="ECO:0000256" key="7">
    <source>
        <dbReference type="SAM" id="Phobius"/>
    </source>
</evidence>
<gene>
    <name evidence="9" type="ORF">BKA15_001297</name>
</gene>
<feature type="transmembrane region" description="Helical" evidence="7">
    <location>
        <begin position="117"/>
        <end position="137"/>
    </location>
</feature>
<evidence type="ECO:0000256" key="4">
    <source>
        <dbReference type="ARBA" id="ARBA00022989"/>
    </source>
</evidence>
<proteinExistence type="inferred from homology"/>
<feature type="transmembrane region" description="Helical" evidence="7">
    <location>
        <begin position="195"/>
        <end position="217"/>
    </location>
</feature>
<keyword evidence="4 7" id="KW-1133">Transmembrane helix</keyword>
<feature type="transmembrane region" description="Helical" evidence="7">
    <location>
        <begin position="290"/>
        <end position="308"/>
    </location>
</feature>
<evidence type="ECO:0000256" key="2">
    <source>
        <dbReference type="ARBA" id="ARBA00007362"/>
    </source>
</evidence>
<evidence type="ECO:0000256" key="1">
    <source>
        <dbReference type="ARBA" id="ARBA00004141"/>
    </source>
</evidence>
<feature type="transmembrane region" description="Helical" evidence="7">
    <location>
        <begin position="52"/>
        <end position="68"/>
    </location>
</feature>
<protein>
    <submittedName>
        <fullName evidence="9">Drug/metabolite transporter (DMT)-like permease</fullName>
    </submittedName>
</protein>
<dbReference type="InterPro" id="IPR050638">
    <property type="entry name" value="AA-Vitamin_Transporters"/>
</dbReference>
<feature type="transmembrane region" description="Helical" evidence="7">
    <location>
        <begin position="266"/>
        <end position="284"/>
    </location>
</feature>
<dbReference type="EMBL" id="JACCBU010000001">
    <property type="protein sequence ID" value="NYE69968.1"/>
    <property type="molecule type" value="Genomic_DNA"/>
</dbReference>
<keyword evidence="5 7" id="KW-0472">Membrane</keyword>
<dbReference type="InterPro" id="IPR037185">
    <property type="entry name" value="EmrE-like"/>
</dbReference>
<evidence type="ECO:0000256" key="6">
    <source>
        <dbReference type="SAM" id="MobiDB-lite"/>
    </source>
</evidence>
<comment type="subcellular location">
    <subcellularLocation>
        <location evidence="1">Membrane</location>
        <topology evidence="1">Multi-pass membrane protein</topology>
    </subcellularLocation>
</comment>